<feature type="domain" description="STAS" evidence="3">
    <location>
        <begin position="12"/>
        <end position="111"/>
    </location>
</feature>
<gene>
    <name evidence="4" type="ORF">Pla175_37870</name>
</gene>
<keyword evidence="5" id="KW-1185">Reference proteome</keyword>
<dbReference type="Proteomes" id="UP000317429">
    <property type="component" value="Chromosome"/>
</dbReference>
<reference evidence="4 5" key="1">
    <citation type="submission" date="2019-02" db="EMBL/GenBank/DDBJ databases">
        <title>Deep-cultivation of Planctomycetes and their phenomic and genomic characterization uncovers novel biology.</title>
        <authorList>
            <person name="Wiegand S."/>
            <person name="Jogler M."/>
            <person name="Boedeker C."/>
            <person name="Pinto D."/>
            <person name="Vollmers J."/>
            <person name="Rivas-Marin E."/>
            <person name="Kohn T."/>
            <person name="Peeters S.H."/>
            <person name="Heuer A."/>
            <person name="Rast P."/>
            <person name="Oberbeckmann S."/>
            <person name="Bunk B."/>
            <person name="Jeske O."/>
            <person name="Meyerdierks A."/>
            <person name="Storesund J.E."/>
            <person name="Kallscheuer N."/>
            <person name="Luecker S."/>
            <person name="Lage O.M."/>
            <person name="Pohl T."/>
            <person name="Merkel B.J."/>
            <person name="Hornburger P."/>
            <person name="Mueller R.-W."/>
            <person name="Bruemmer F."/>
            <person name="Labrenz M."/>
            <person name="Spormann A.M."/>
            <person name="Op den Camp H."/>
            <person name="Overmann J."/>
            <person name="Amann R."/>
            <person name="Jetten M.S.M."/>
            <person name="Mascher T."/>
            <person name="Medema M.H."/>
            <person name="Devos D.P."/>
            <person name="Kaster A.-K."/>
            <person name="Ovreas L."/>
            <person name="Rohde M."/>
            <person name="Galperin M.Y."/>
            <person name="Jogler C."/>
        </authorList>
    </citation>
    <scope>NUCLEOTIDE SEQUENCE [LARGE SCALE GENOMIC DNA]</scope>
    <source>
        <strain evidence="4 5">Pla175</strain>
    </source>
</reference>
<sequence>MPKHYQQGCIDVIALDERLTGDNVHEVHAALTGILQAGLPQAVIDLRGVRFIDSAGLECLCDFHTACRKHGGEMRLAAPGRVVRDVLRITGLDAQLGVSDDVIAAAGEFAQ</sequence>
<dbReference type="GO" id="GO:0043856">
    <property type="term" value="F:anti-sigma factor antagonist activity"/>
    <property type="evidence" value="ECO:0007669"/>
    <property type="project" value="InterPro"/>
</dbReference>
<dbReference type="InterPro" id="IPR003658">
    <property type="entry name" value="Anti-sigma_ant"/>
</dbReference>
<dbReference type="SUPFAM" id="SSF52091">
    <property type="entry name" value="SpoIIaa-like"/>
    <property type="match status" value="1"/>
</dbReference>
<dbReference type="NCBIfam" id="TIGR00377">
    <property type="entry name" value="ant_ant_sig"/>
    <property type="match status" value="1"/>
</dbReference>
<dbReference type="RefSeq" id="WP_145288761.1">
    <property type="nucleotide sequence ID" value="NZ_CP036291.1"/>
</dbReference>
<evidence type="ECO:0000256" key="1">
    <source>
        <dbReference type="ARBA" id="ARBA00009013"/>
    </source>
</evidence>
<dbReference type="AlphaFoldDB" id="A0A518DFX2"/>
<evidence type="ECO:0000313" key="5">
    <source>
        <dbReference type="Proteomes" id="UP000317429"/>
    </source>
</evidence>
<organism evidence="4 5">
    <name type="scientific">Pirellulimonas nuda</name>
    <dbReference type="NCBI Taxonomy" id="2528009"/>
    <lineage>
        <taxon>Bacteria</taxon>
        <taxon>Pseudomonadati</taxon>
        <taxon>Planctomycetota</taxon>
        <taxon>Planctomycetia</taxon>
        <taxon>Pirellulales</taxon>
        <taxon>Lacipirellulaceae</taxon>
        <taxon>Pirellulimonas</taxon>
    </lineage>
</organism>
<evidence type="ECO:0000256" key="2">
    <source>
        <dbReference type="RuleBase" id="RU003749"/>
    </source>
</evidence>
<evidence type="ECO:0000259" key="3">
    <source>
        <dbReference type="PROSITE" id="PS50801"/>
    </source>
</evidence>
<dbReference type="CDD" id="cd07043">
    <property type="entry name" value="STAS_anti-anti-sigma_factors"/>
    <property type="match status" value="1"/>
</dbReference>
<dbReference type="Pfam" id="PF01740">
    <property type="entry name" value="STAS"/>
    <property type="match status" value="1"/>
</dbReference>
<dbReference type="InterPro" id="IPR002645">
    <property type="entry name" value="STAS_dom"/>
</dbReference>
<name>A0A518DFX2_9BACT</name>
<dbReference type="EMBL" id="CP036291">
    <property type="protein sequence ID" value="QDU90383.1"/>
    <property type="molecule type" value="Genomic_DNA"/>
</dbReference>
<protein>
    <recommendedName>
        <fullName evidence="2">Anti-sigma factor antagonist</fullName>
    </recommendedName>
</protein>
<dbReference type="PANTHER" id="PTHR33495">
    <property type="entry name" value="ANTI-SIGMA FACTOR ANTAGONIST TM_1081-RELATED-RELATED"/>
    <property type="match status" value="1"/>
</dbReference>
<dbReference type="OrthoDB" id="283212at2"/>
<dbReference type="KEGG" id="pnd:Pla175_37870"/>
<proteinExistence type="inferred from homology"/>
<dbReference type="Gene3D" id="3.30.750.24">
    <property type="entry name" value="STAS domain"/>
    <property type="match status" value="1"/>
</dbReference>
<dbReference type="InterPro" id="IPR036513">
    <property type="entry name" value="STAS_dom_sf"/>
</dbReference>
<comment type="similarity">
    <text evidence="1 2">Belongs to the anti-sigma-factor antagonist family.</text>
</comment>
<dbReference type="PROSITE" id="PS50801">
    <property type="entry name" value="STAS"/>
    <property type="match status" value="1"/>
</dbReference>
<accession>A0A518DFX2</accession>
<evidence type="ECO:0000313" key="4">
    <source>
        <dbReference type="EMBL" id="QDU90383.1"/>
    </source>
</evidence>